<keyword evidence="4" id="KW-1185">Reference proteome</keyword>
<name>A0A072PI33_9EURO</name>
<organism evidence="3 4">
    <name type="scientific">Exophiala aquamarina CBS 119918</name>
    <dbReference type="NCBI Taxonomy" id="1182545"/>
    <lineage>
        <taxon>Eukaryota</taxon>
        <taxon>Fungi</taxon>
        <taxon>Dikarya</taxon>
        <taxon>Ascomycota</taxon>
        <taxon>Pezizomycotina</taxon>
        <taxon>Eurotiomycetes</taxon>
        <taxon>Chaetothyriomycetidae</taxon>
        <taxon>Chaetothyriales</taxon>
        <taxon>Herpotrichiellaceae</taxon>
        <taxon>Exophiala</taxon>
    </lineage>
</organism>
<feature type="region of interest" description="Disordered" evidence="1">
    <location>
        <begin position="643"/>
        <end position="669"/>
    </location>
</feature>
<sequence>MSDTRIYSGFWTDHTRGSVAGTALTVSNQPGLYVIAFLALWVRLVGSHFWTILCFVFHQLRASPHPQDALHHQHQFLLRNSQSNIGTLWDLTKVAWYWKSSTRSFMRSFPLLALALFHAFLFTAAAFFSSQVASTSNLVLLERDAACGYLMFPNQLDTLDETKQATEWYIANKANAQWALSYVEQCYGSNASTSNSMCNTLVHRTLNLSSSTVDCPFPNATMCRDKAFQVDSGHLNSAEHLGINSLPRDSLDYRVVKTCAPIHHEGFYFYNSSGDAVSNDTDTQYYLNFGRYYSRQNNATFSFRRSELLYPSRAYRALDSVGSSFRPIDGLNRTDGDVTLVLLFNFAGYAEPVEDPWFLADDKTEYVSGATRYTSPSTISVMGCVEQHEFCLRPGNCSGLVGLEELGNYQIDTDRSKAQLSVARHMFNAIQYSTLTYTLAAVGTDLLKASSGMAGEQRTDHIGLPKDQWKQEILYWGQHSVTNLQRALQSYVKGPAPADSPYLAKPDEDLLKDFDPCAAQVIRDPNHYSINVFGLYFTLGLGLFVIVLNCSLPAIVSKLQSWSRTTSYRHQQYELDNAFQVQRLAYENLGLGRWTSLEKLVPVTQKGEKFGQPVRASNAPYHLRSFSQTPLISPYLGQRGLSYPPSQYSKVSQEEDPFQSPNYRPTHVP</sequence>
<feature type="transmembrane region" description="Helical" evidence="2">
    <location>
        <begin position="32"/>
        <end position="57"/>
    </location>
</feature>
<protein>
    <submittedName>
        <fullName evidence="3">Uncharacterized protein</fullName>
    </submittedName>
</protein>
<dbReference type="GeneID" id="25279179"/>
<dbReference type="EMBL" id="AMGV01000003">
    <property type="protein sequence ID" value="KEF59402.1"/>
    <property type="molecule type" value="Genomic_DNA"/>
</dbReference>
<dbReference type="OrthoDB" id="3540210at2759"/>
<proteinExistence type="predicted"/>
<gene>
    <name evidence="3" type="ORF">A1O9_04246</name>
</gene>
<keyword evidence="2" id="KW-0812">Transmembrane</keyword>
<dbReference type="Proteomes" id="UP000027920">
    <property type="component" value="Unassembled WGS sequence"/>
</dbReference>
<evidence type="ECO:0000256" key="2">
    <source>
        <dbReference type="SAM" id="Phobius"/>
    </source>
</evidence>
<feature type="transmembrane region" description="Helical" evidence="2">
    <location>
        <begin position="109"/>
        <end position="128"/>
    </location>
</feature>
<dbReference type="AlphaFoldDB" id="A0A072PI33"/>
<accession>A0A072PI33</accession>
<comment type="caution">
    <text evidence="3">The sequence shown here is derived from an EMBL/GenBank/DDBJ whole genome shotgun (WGS) entry which is preliminary data.</text>
</comment>
<evidence type="ECO:0000313" key="3">
    <source>
        <dbReference type="EMBL" id="KEF59402.1"/>
    </source>
</evidence>
<dbReference type="RefSeq" id="XP_013261992.1">
    <property type="nucleotide sequence ID" value="XM_013406538.1"/>
</dbReference>
<keyword evidence="2" id="KW-0472">Membrane</keyword>
<keyword evidence="2" id="KW-1133">Transmembrane helix</keyword>
<dbReference type="HOGENOM" id="CLU_014247_0_0_1"/>
<reference evidence="3 4" key="1">
    <citation type="submission" date="2013-03" db="EMBL/GenBank/DDBJ databases">
        <title>The Genome Sequence of Exophiala aquamarina CBS 119918.</title>
        <authorList>
            <consortium name="The Broad Institute Genomics Platform"/>
            <person name="Cuomo C."/>
            <person name="de Hoog S."/>
            <person name="Gorbushina A."/>
            <person name="Walker B."/>
            <person name="Young S.K."/>
            <person name="Zeng Q."/>
            <person name="Gargeya S."/>
            <person name="Fitzgerald M."/>
            <person name="Haas B."/>
            <person name="Abouelleil A."/>
            <person name="Allen A.W."/>
            <person name="Alvarado L."/>
            <person name="Arachchi H.M."/>
            <person name="Berlin A.M."/>
            <person name="Chapman S.B."/>
            <person name="Gainer-Dewar J."/>
            <person name="Goldberg J."/>
            <person name="Griggs A."/>
            <person name="Gujja S."/>
            <person name="Hansen M."/>
            <person name="Howarth C."/>
            <person name="Imamovic A."/>
            <person name="Ireland A."/>
            <person name="Larimer J."/>
            <person name="McCowan C."/>
            <person name="Murphy C."/>
            <person name="Pearson M."/>
            <person name="Poon T.W."/>
            <person name="Priest M."/>
            <person name="Roberts A."/>
            <person name="Saif S."/>
            <person name="Shea T."/>
            <person name="Sisk P."/>
            <person name="Sykes S."/>
            <person name="Wortman J."/>
            <person name="Nusbaum C."/>
            <person name="Birren B."/>
        </authorList>
    </citation>
    <scope>NUCLEOTIDE SEQUENCE [LARGE SCALE GENOMIC DNA]</scope>
    <source>
        <strain evidence="3 4">CBS 119918</strain>
    </source>
</reference>
<evidence type="ECO:0000256" key="1">
    <source>
        <dbReference type="SAM" id="MobiDB-lite"/>
    </source>
</evidence>
<feature type="transmembrane region" description="Helical" evidence="2">
    <location>
        <begin position="533"/>
        <end position="556"/>
    </location>
</feature>
<evidence type="ECO:0000313" key="4">
    <source>
        <dbReference type="Proteomes" id="UP000027920"/>
    </source>
</evidence>
<dbReference type="VEuPathDB" id="FungiDB:A1O9_04246"/>